<reference evidence="1 2" key="1">
    <citation type="submission" date="2016-07" db="EMBL/GenBank/DDBJ databases">
        <title>Pervasive Adenine N6-methylation of Active Genes in Fungi.</title>
        <authorList>
            <consortium name="DOE Joint Genome Institute"/>
            <person name="Mondo S.J."/>
            <person name="Dannebaum R.O."/>
            <person name="Kuo R.C."/>
            <person name="Labutti K."/>
            <person name="Haridas S."/>
            <person name="Kuo A."/>
            <person name="Salamov A."/>
            <person name="Ahrendt S.R."/>
            <person name="Lipzen A."/>
            <person name="Sullivan W."/>
            <person name="Andreopoulos W.B."/>
            <person name="Clum A."/>
            <person name="Lindquist E."/>
            <person name="Daum C."/>
            <person name="Ramamoorthy G.K."/>
            <person name="Gryganskyi A."/>
            <person name="Culley D."/>
            <person name="Magnuson J.K."/>
            <person name="James T.Y."/>
            <person name="O'Malley M.A."/>
            <person name="Stajich J.E."/>
            <person name="Spatafora J.W."/>
            <person name="Visel A."/>
            <person name="Grigoriev I.V."/>
        </authorList>
    </citation>
    <scope>NUCLEOTIDE SEQUENCE [LARGE SCALE GENOMIC DNA]</scope>
    <source>
        <strain evidence="1 2">CBS 129021</strain>
    </source>
</reference>
<dbReference type="GeneID" id="63778543"/>
<dbReference type="InterPro" id="IPR021054">
    <property type="entry name" value="Cell_wall_mannoprotein_1"/>
</dbReference>
<gene>
    <name evidence="1" type="ORF">BCR38DRAFT_459771</name>
</gene>
<dbReference type="InParanoid" id="A0A1Y2DNN9"/>
<protein>
    <submittedName>
        <fullName evidence="1">Uncharacterized protein</fullName>
    </submittedName>
</protein>
<dbReference type="EMBL" id="MCFJ01000011">
    <property type="protein sequence ID" value="ORY60789.1"/>
    <property type="molecule type" value="Genomic_DNA"/>
</dbReference>
<accession>A0A1Y2DNN9</accession>
<dbReference type="AlphaFoldDB" id="A0A1Y2DNN9"/>
<comment type="caution">
    <text evidence="1">The sequence shown here is derived from an EMBL/GenBank/DDBJ whole genome shotgun (WGS) entry which is preliminary data.</text>
</comment>
<evidence type="ECO:0000313" key="1">
    <source>
        <dbReference type="EMBL" id="ORY60789.1"/>
    </source>
</evidence>
<dbReference type="Pfam" id="PF12296">
    <property type="entry name" value="HsbA"/>
    <property type="match status" value="1"/>
</dbReference>
<keyword evidence="2" id="KW-1185">Reference proteome</keyword>
<sequence length="166" mass="18153">MDRVKKNLSILERKLTKANKLAAKGDDMKLADAIKLGRKSNAMVATIQKGIKEYDGSDPTAQESMEVLEEMKVIVSLSEQQVELLMKDKPVFDKLHVGGLVKRNLGKTSVVSEELENIMLSKAPDDLKAEAEALAKRRKVAFEKAMAIYSNASGGEDAAEGEDDSD</sequence>
<dbReference type="STRING" id="1141098.A0A1Y2DNN9"/>
<dbReference type="OrthoDB" id="4841197at2759"/>
<proteinExistence type="predicted"/>
<dbReference type="Gene3D" id="1.20.1280.140">
    <property type="match status" value="1"/>
</dbReference>
<dbReference type="Proteomes" id="UP000193689">
    <property type="component" value="Unassembled WGS sequence"/>
</dbReference>
<evidence type="ECO:0000313" key="2">
    <source>
        <dbReference type="Proteomes" id="UP000193689"/>
    </source>
</evidence>
<organism evidence="1 2">
    <name type="scientific">Pseudomassariella vexata</name>
    <dbReference type="NCBI Taxonomy" id="1141098"/>
    <lineage>
        <taxon>Eukaryota</taxon>
        <taxon>Fungi</taxon>
        <taxon>Dikarya</taxon>
        <taxon>Ascomycota</taxon>
        <taxon>Pezizomycotina</taxon>
        <taxon>Sordariomycetes</taxon>
        <taxon>Xylariomycetidae</taxon>
        <taxon>Amphisphaeriales</taxon>
        <taxon>Pseudomassariaceae</taxon>
        <taxon>Pseudomassariella</taxon>
    </lineage>
</organism>
<name>A0A1Y2DNN9_9PEZI</name>
<dbReference type="RefSeq" id="XP_040713016.1">
    <property type="nucleotide sequence ID" value="XM_040862331.1"/>
</dbReference>